<reference evidence="2" key="1">
    <citation type="journal article" date="2014" name="Science">
        <title>Ancient hybridizations among the ancestral genomes of bread wheat.</title>
        <authorList>
            <consortium name="International Wheat Genome Sequencing Consortium,"/>
            <person name="Marcussen T."/>
            <person name="Sandve S.R."/>
            <person name="Heier L."/>
            <person name="Spannagl M."/>
            <person name="Pfeifer M."/>
            <person name="Jakobsen K.S."/>
            <person name="Wulff B.B."/>
            <person name="Steuernagel B."/>
            <person name="Mayer K.F."/>
            <person name="Olsen O.A."/>
        </authorList>
    </citation>
    <scope>NUCLEOTIDE SEQUENCE [LARGE SCALE GENOMIC DNA]</scope>
    <source>
        <strain evidence="2">cv. AL8/78</strain>
    </source>
</reference>
<name>A0A452Y8Q5_AEGTS</name>
<dbReference type="Gramene" id="AET1Gv20336900.2">
    <property type="protein sequence ID" value="AET1Gv20336900.2"/>
    <property type="gene ID" value="AET1Gv20336900"/>
</dbReference>
<dbReference type="Gramene" id="AET1Gv20336900.7">
    <property type="protein sequence ID" value="AET1Gv20336900.7"/>
    <property type="gene ID" value="AET1Gv20336900"/>
</dbReference>
<dbReference type="InterPro" id="IPR004252">
    <property type="entry name" value="Probable_transposase_24"/>
</dbReference>
<evidence type="ECO:0000313" key="1">
    <source>
        <dbReference type="EnsemblPlants" id="AET1Gv20336900.7"/>
    </source>
</evidence>
<reference evidence="1" key="3">
    <citation type="journal article" date="2017" name="Nature">
        <title>Genome sequence of the progenitor of the wheat D genome Aegilops tauschii.</title>
        <authorList>
            <person name="Luo M.C."/>
            <person name="Gu Y.Q."/>
            <person name="Puiu D."/>
            <person name="Wang H."/>
            <person name="Twardziok S.O."/>
            <person name="Deal K.R."/>
            <person name="Huo N."/>
            <person name="Zhu T."/>
            <person name="Wang L."/>
            <person name="Wang Y."/>
            <person name="McGuire P.E."/>
            <person name="Liu S."/>
            <person name="Long H."/>
            <person name="Ramasamy R.K."/>
            <person name="Rodriguez J.C."/>
            <person name="Van S.L."/>
            <person name="Yuan L."/>
            <person name="Wang Z."/>
            <person name="Xia Z."/>
            <person name="Xiao L."/>
            <person name="Anderson O.D."/>
            <person name="Ouyang S."/>
            <person name="Liang Y."/>
            <person name="Zimin A.V."/>
            <person name="Pertea G."/>
            <person name="Qi P."/>
            <person name="Bennetzen J.L."/>
            <person name="Dai X."/>
            <person name="Dawson M.W."/>
            <person name="Muller H.G."/>
            <person name="Kugler K."/>
            <person name="Rivarola-Duarte L."/>
            <person name="Spannagl M."/>
            <person name="Mayer K.F.X."/>
            <person name="Lu F.H."/>
            <person name="Bevan M.W."/>
            <person name="Leroy P."/>
            <person name="Li P."/>
            <person name="You F.M."/>
            <person name="Sun Q."/>
            <person name="Liu Z."/>
            <person name="Lyons E."/>
            <person name="Wicker T."/>
            <person name="Salzberg S.L."/>
            <person name="Devos K.M."/>
            <person name="Dvorak J."/>
        </authorList>
    </citation>
    <scope>NUCLEOTIDE SEQUENCE [LARGE SCALE GENOMIC DNA]</scope>
    <source>
        <strain evidence="1">cv. AL8/78</strain>
    </source>
</reference>
<dbReference type="AlphaFoldDB" id="A0A452Y8Q5"/>
<dbReference type="Pfam" id="PF03004">
    <property type="entry name" value="Transposase_24"/>
    <property type="match status" value="1"/>
</dbReference>
<protein>
    <submittedName>
        <fullName evidence="1">Uncharacterized protein</fullName>
    </submittedName>
</protein>
<reference evidence="2" key="2">
    <citation type="journal article" date="2017" name="Nat. Plants">
        <title>The Aegilops tauschii genome reveals multiple impacts of transposons.</title>
        <authorList>
            <person name="Zhao G."/>
            <person name="Zou C."/>
            <person name="Li K."/>
            <person name="Wang K."/>
            <person name="Li T."/>
            <person name="Gao L."/>
            <person name="Zhang X."/>
            <person name="Wang H."/>
            <person name="Yang Z."/>
            <person name="Liu X."/>
            <person name="Jiang W."/>
            <person name="Mao L."/>
            <person name="Kong X."/>
            <person name="Jiao Y."/>
            <person name="Jia J."/>
        </authorList>
    </citation>
    <scope>NUCLEOTIDE SEQUENCE [LARGE SCALE GENOMIC DNA]</scope>
    <source>
        <strain evidence="2">cv. AL8/78</strain>
    </source>
</reference>
<dbReference type="Proteomes" id="UP000015105">
    <property type="component" value="Chromosome 1D"/>
</dbReference>
<sequence length="134" mass="14764">MAFLKSLVGILKGEGTPGQTSGMNACSFLTLKDHKLLMGTSSFSPISAGFGSLLQAQVLSCKERSQRNTDTRKKLKTKDIIGSKSYLQLSSEKRNLETGEESDCIALWELTHTKNETWSNTESQYVYVSTLTFG</sequence>
<organism evidence="1 2">
    <name type="scientific">Aegilops tauschii subsp. strangulata</name>
    <name type="common">Goatgrass</name>
    <dbReference type="NCBI Taxonomy" id="200361"/>
    <lineage>
        <taxon>Eukaryota</taxon>
        <taxon>Viridiplantae</taxon>
        <taxon>Streptophyta</taxon>
        <taxon>Embryophyta</taxon>
        <taxon>Tracheophyta</taxon>
        <taxon>Spermatophyta</taxon>
        <taxon>Magnoliopsida</taxon>
        <taxon>Liliopsida</taxon>
        <taxon>Poales</taxon>
        <taxon>Poaceae</taxon>
        <taxon>BOP clade</taxon>
        <taxon>Pooideae</taxon>
        <taxon>Triticodae</taxon>
        <taxon>Triticeae</taxon>
        <taxon>Triticinae</taxon>
        <taxon>Aegilops</taxon>
    </lineage>
</organism>
<reference evidence="1" key="5">
    <citation type="journal article" date="2021" name="G3 (Bethesda)">
        <title>Aegilops tauschii genome assembly Aet v5.0 features greater sequence contiguity and improved annotation.</title>
        <authorList>
            <person name="Wang L."/>
            <person name="Zhu T."/>
            <person name="Rodriguez J.C."/>
            <person name="Deal K.R."/>
            <person name="Dubcovsky J."/>
            <person name="McGuire P.E."/>
            <person name="Lux T."/>
            <person name="Spannagl M."/>
            <person name="Mayer K.F.X."/>
            <person name="Baldrich P."/>
            <person name="Meyers B.C."/>
            <person name="Huo N."/>
            <person name="Gu Y.Q."/>
            <person name="Zhou H."/>
            <person name="Devos K.M."/>
            <person name="Bennetzen J.L."/>
            <person name="Unver T."/>
            <person name="Budak H."/>
            <person name="Gulick P.J."/>
            <person name="Galiba G."/>
            <person name="Kalapos B."/>
            <person name="Nelson D.R."/>
            <person name="Li P."/>
            <person name="You F.M."/>
            <person name="Luo M.C."/>
            <person name="Dvorak J."/>
        </authorList>
    </citation>
    <scope>NUCLEOTIDE SEQUENCE [LARGE SCALE GENOMIC DNA]</scope>
    <source>
        <strain evidence="1">cv. AL8/78</strain>
    </source>
</reference>
<proteinExistence type="predicted"/>
<keyword evidence="2" id="KW-1185">Reference proteome</keyword>
<evidence type="ECO:0000313" key="2">
    <source>
        <dbReference type="Proteomes" id="UP000015105"/>
    </source>
</evidence>
<reference evidence="1" key="4">
    <citation type="submission" date="2019-03" db="UniProtKB">
        <authorList>
            <consortium name="EnsemblPlants"/>
        </authorList>
    </citation>
    <scope>IDENTIFICATION</scope>
</reference>
<dbReference type="EnsemblPlants" id="AET1Gv20336900.2">
    <property type="protein sequence ID" value="AET1Gv20336900.2"/>
    <property type="gene ID" value="AET1Gv20336900"/>
</dbReference>
<accession>A0A452Y8Q5</accession>
<dbReference type="EnsemblPlants" id="AET1Gv20336900.7">
    <property type="protein sequence ID" value="AET1Gv20336900.7"/>
    <property type="gene ID" value="AET1Gv20336900"/>
</dbReference>